<sequence length="255" mass="28237">MFKLIKYELLKKVNLMFIALIVAVAVELVIVYTIYRGGAALGFSVFLIFLLGFGGLIMLFVDSIIMYSSDLYKKPGYMLFLTPNNAFKIIGSKLLVSLIEAAVAVGFFIGLMYINYHLVYTLYLNDLSGEAKMLLDLFIAFTKLPSVGDMVMIIVSLTVSWFTLIVTAYLAITIRKTLLANIKFGGIVSFIFYSIIQFILIYIQIQILGNVDAWQTSNNVGITSTVSFASLIYSCVTGAILYISSSMLLSKGVDL</sequence>
<dbReference type="RefSeq" id="WP_212697000.1">
    <property type="nucleotide sequence ID" value="NZ_CP058649.1"/>
</dbReference>
<accession>A0A8J8MH40</accession>
<dbReference type="AlphaFoldDB" id="A0A8J8MH40"/>
<keyword evidence="1" id="KW-1133">Transmembrane helix</keyword>
<name>A0A8J8MH40_9FIRM</name>
<reference evidence="2" key="1">
    <citation type="submission" date="2020-07" db="EMBL/GenBank/DDBJ databases">
        <title>Vallitalea pronyensis genome.</title>
        <authorList>
            <person name="Postec A."/>
        </authorList>
    </citation>
    <scope>NUCLEOTIDE SEQUENCE</scope>
    <source>
        <strain evidence="2">FatNI3</strain>
    </source>
</reference>
<dbReference type="Proteomes" id="UP000683246">
    <property type="component" value="Chromosome"/>
</dbReference>
<protein>
    <submittedName>
        <fullName evidence="2">Uncharacterized protein</fullName>
    </submittedName>
</protein>
<feature type="transmembrane region" description="Helical" evidence="1">
    <location>
        <begin position="225"/>
        <end position="243"/>
    </location>
</feature>
<keyword evidence="3" id="KW-1185">Reference proteome</keyword>
<organism evidence="2 3">
    <name type="scientific">Vallitalea pronyensis</name>
    <dbReference type="NCBI Taxonomy" id="1348613"/>
    <lineage>
        <taxon>Bacteria</taxon>
        <taxon>Bacillati</taxon>
        <taxon>Bacillota</taxon>
        <taxon>Clostridia</taxon>
        <taxon>Lachnospirales</taxon>
        <taxon>Vallitaleaceae</taxon>
        <taxon>Vallitalea</taxon>
    </lineage>
</organism>
<proteinExistence type="predicted"/>
<evidence type="ECO:0000313" key="3">
    <source>
        <dbReference type="Proteomes" id="UP000683246"/>
    </source>
</evidence>
<evidence type="ECO:0000313" key="2">
    <source>
        <dbReference type="EMBL" id="QUI21530.1"/>
    </source>
</evidence>
<feature type="transmembrane region" description="Helical" evidence="1">
    <location>
        <begin position="41"/>
        <end position="65"/>
    </location>
</feature>
<gene>
    <name evidence="2" type="ORF">HZI73_04140</name>
</gene>
<feature type="transmembrane region" description="Helical" evidence="1">
    <location>
        <begin position="150"/>
        <end position="172"/>
    </location>
</feature>
<keyword evidence="1" id="KW-0472">Membrane</keyword>
<evidence type="ECO:0000256" key="1">
    <source>
        <dbReference type="SAM" id="Phobius"/>
    </source>
</evidence>
<feature type="transmembrane region" description="Helical" evidence="1">
    <location>
        <begin position="184"/>
        <end position="205"/>
    </location>
</feature>
<dbReference type="KEGG" id="vpy:HZI73_04140"/>
<feature type="transmembrane region" description="Helical" evidence="1">
    <location>
        <begin position="94"/>
        <end position="114"/>
    </location>
</feature>
<dbReference type="EMBL" id="CP058649">
    <property type="protein sequence ID" value="QUI21530.1"/>
    <property type="molecule type" value="Genomic_DNA"/>
</dbReference>
<feature type="transmembrane region" description="Helical" evidence="1">
    <location>
        <begin position="12"/>
        <end position="35"/>
    </location>
</feature>
<keyword evidence="1" id="KW-0812">Transmembrane</keyword>